<dbReference type="EMBL" id="GGMS01016322">
    <property type="protein sequence ID" value="MBY85525.1"/>
    <property type="molecule type" value="Transcribed_RNA"/>
</dbReference>
<evidence type="ECO:0000256" key="1">
    <source>
        <dbReference type="SAM" id="MobiDB-lite"/>
    </source>
</evidence>
<feature type="compositionally biased region" description="Basic and acidic residues" evidence="1">
    <location>
        <begin position="76"/>
        <end position="88"/>
    </location>
</feature>
<feature type="region of interest" description="Disordered" evidence="1">
    <location>
        <begin position="42"/>
        <end position="157"/>
    </location>
</feature>
<gene>
    <name evidence="2" type="ORF">g.148633</name>
</gene>
<feature type="compositionally biased region" description="Basic and acidic residues" evidence="1">
    <location>
        <begin position="107"/>
        <end position="119"/>
    </location>
</feature>
<organism evidence="2">
    <name type="scientific">Sipha flava</name>
    <name type="common">yellow sugarcane aphid</name>
    <dbReference type="NCBI Taxonomy" id="143950"/>
    <lineage>
        <taxon>Eukaryota</taxon>
        <taxon>Metazoa</taxon>
        <taxon>Ecdysozoa</taxon>
        <taxon>Arthropoda</taxon>
        <taxon>Hexapoda</taxon>
        <taxon>Insecta</taxon>
        <taxon>Pterygota</taxon>
        <taxon>Neoptera</taxon>
        <taxon>Paraneoptera</taxon>
        <taxon>Hemiptera</taxon>
        <taxon>Sternorrhyncha</taxon>
        <taxon>Aphidomorpha</taxon>
        <taxon>Aphidoidea</taxon>
        <taxon>Aphididae</taxon>
        <taxon>Sipha</taxon>
    </lineage>
</organism>
<accession>A0A2S2R6A2</accession>
<name>A0A2S2R6A2_9HEMI</name>
<dbReference type="AlphaFoldDB" id="A0A2S2R6A2"/>
<evidence type="ECO:0000313" key="2">
    <source>
        <dbReference type="EMBL" id="MBY85525.1"/>
    </source>
</evidence>
<protein>
    <submittedName>
        <fullName evidence="2">Uncharacterized protein</fullName>
    </submittedName>
</protein>
<feature type="compositionally biased region" description="Basic residues" evidence="1">
    <location>
        <begin position="65"/>
        <end position="75"/>
    </location>
</feature>
<reference evidence="2" key="1">
    <citation type="submission" date="2018-04" db="EMBL/GenBank/DDBJ databases">
        <title>Transcriptome assembly of Sipha flava.</title>
        <authorList>
            <person name="Scully E.D."/>
            <person name="Geib S.M."/>
            <person name="Palmer N.A."/>
            <person name="Koch K."/>
            <person name="Bradshaw J."/>
            <person name="Heng-Moss T."/>
            <person name="Sarath G."/>
        </authorList>
    </citation>
    <scope>NUCLEOTIDE SEQUENCE</scope>
</reference>
<sequence length="157" mass="17765">MSRVTHRTYPIRRTRRLRYRTECCYGKTDSVARFRHGDVGRADRSVETDGNSSSSSSSKNQNPKRLGKFRTRAHTRKVDRALRCEGGRVFRGGGSPRTAAAQPADDWPEKARDASPAEKRARRRRKSVPPPRSYDPRRSRPNPVGTRARARTGNSSS</sequence>
<proteinExistence type="predicted"/>